<feature type="transmembrane region" description="Helical" evidence="8">
    <location>
        <begin position="239"/>
        <end position="257"/>
    </location>
</feature>
<dbReference type="EMBL" id="SRLA01000004">
    <property type="protein sequence ID" value="TGE05494.1"/>
    <property type="molecule type" value="Genomic_DNA"/>
</dbReference>
<feature type="transmembrane region" description="Helical" evidence="8">
    <location>
        <begin position="16"/>
        <end position="35"/>
    </location>
</feature>
<keyword evidence="7 8" id="KW-0472">Membrane</keyword>
<feature type="transmembrane region" description="Helical" evidence="8">
    <location>
        <begin position="373"/>
        <end position="392"/>
    </location>
</feature>
<protein>
    <recommendedName>
        <fullName evidence="11">Dolichyl-phosphate-mannose-protein mannosyltransferase</fullName>
    </recommendedName>
</protein>
<evidence type="ECO:0000256" key="4">
    <source>
        <dbReference type="ARBA" id="ARBA00022679"/>
    </source>
</evidence>
<dbReference type="GO" id="GO:0009103">
    <property type="term" value="P:lipopolysaccharide biosynthetic process"/>
    <property type="evidence" value="ECO:0007669"/>
    <property type="project" value="UniProtKB-ARBA"/>
</dbReference>
<dbReference type="GO" id="GO:0016763">
    <property type="term" value="F:pentosyltransferase activity"/>
    <property type="evidence" value="ECO:0007669"/>
    <property type="project" value="TreeGrafter"/>
</dbReference>
<dbReference type="RefSeq" id="WP_135435807.1">
    <property type="nucleotide sequence ID" value="NZ_SRLA01000004.1"/>
</dbReference>
<name>A0A4Z0P2C6_9BACT</name>
<keyword evidence="6 8" id="KW-1133">Transmembrane helix</keyword>
<keyword evidence="10" id="KW-1185">Reference proteome</keyword>
<dbReference type="AlphaFoldDB" id="A0A4Z0P2C6"/>
<dbReference type="GO" id="GO:0005886">
    <property type="term" value="C:plasma membrane"/>
    <property type="evidence" value="ECO:0007669"/>
    <property type="project" value="UniProtKB-SubCell"/>
</dbReference>
<sequence>MRSTRLPLPDVVARRPWLIVSLFFLLLLVLGLSIYPDYGVSIDEPVSRKNGMITLRHLMMRFNPEFVAKDPAFQPYEMPLMEYIDRDYGVAFETPVSYLERVLHLDTTKEQYLFRHLATFLVCWAGCIGFYQLARRRFNSWKWGLLGALWLVLSPRLFAESFYNDKDAVFMALFAIAMNTGVQFILRPGWTQALWHALACAITIDVRIMGVLLPAATLAILVLRVLYGEISWRRALGTTLIYVLVMTGLVVLLWPYLWSAPWENFRQAFHNMSVFRWDGQVLYFGTGMFAKDLPWHYAFVWMGITTPLLYVIPFLLGLPLILTQAVRRLRAGGLRLWGSEQELQDLLFLGLWLAPLLAILVLHSIIYDGWRQLYFVYPAALLVALRGAYAIWHWRPRLPRWAKRWPQLVGGVAVVSMLTLVAQMVAAHPLQNVYFNLLAGDDVPHRFEMDYWSLSYRQGLEYVLANDSRPKINCLLGEWSSGDNNRFLLTPEEQNRLVFVNKIEEADYLITAYRGHQEEYEFQQKEIYQVRAFGRRVLSVFKLRW</sequence>
<dbReference type="PANTHER" id="PTHR33908:SF11">
    <property type="entry name" value="MEMBRANE PROTEIN"/>
    <property type="match status" value="1"/>
</dbReference>
<evidence type="ECO:0000256" key="6">
    <source>
        <dbReference type="ARBA" id="ARBA00022989"/>
    </source>
</evidence>
<feature type="transmembrane region" description="Helical" evidence="8">
    <location>
        <begin position="113"/>
        <end position="134"/>
    </location>
</feature>
<dbReference type="OrthoDB" id="2034231at2"/>
<proteinExistence type="predicted"/>
<reference evidence="9 10" key="1">
    <citation type="submission" date="2019-04" db="EMBL/GenBank/DDBJ databases">
        <authorList>
            <person name="Feng G."/>
            <person name="Zhang J."/>
            <person name="Zhu H."/>
        </authorList>
    </citation>
    <scope>NUCLEOTIDE SEQUENCE [LARGE SCALE GENOMIC DNA]</scope>
    <source>
        <strain evidence="9 10">92R-1</strain>
    </source>
</reference>
<keyword evidence="5 8" id="KW-0812">Transmembrane</keyword>
<feature type="transmembrane region" description="Helical" evidence="8">
    <location>
        <begin position="168"/>
        <end position="186"/>
    </location>
</feature>
<feature type="transmembrane region" description="Helical" evidence="8">
    <location>
        <begin position="346"/>
        <end position="367"/>
    </location>
</feature>
<comment type="caution">
    <text evidence="9">The sequence shown here is derived from an EMBL/GenBank/DDBJ whole genome shotgun (WGS) entry which is preliminary data.</text>
</comment>
<evidence type="ECO:0000256" key="3">
    <source>
        <dbReference type="ARBA" id="ARBA00022676"/>
    </source>
</evidence>
<evidence type="ECO:0000256" key="7">
    <source>
        <dbReference type="ARBA" id="ARBA00023136"/>
    </source>
</evidence>
<evidence type="ECO:0000256" key="8">
    <source>
        <dbReference type="SAM" id="Phobius"/>
    </source>
</evidence>
<gene>
    <name evidence="9" type="ORF">EU556_19520</name>
</gene>
<dbReference type="Proteomes" id="UP000298337">
    <property type="component" value="Unassembled WGS sequence"/>
</dbReference>
<feature type="transmembrane region" description="Helical" evidence="8">
    <location>
        <begin position="298"/>
        <end position="325"/>
    </location>
</feature>
<evidence type="ECO:0000256" key="5">
    <source>
        <dbReference type="ARBA" id="ARBA00022692"/>
    </source>
</evidence>
<evidence type="ECO:0000256" key="2">
    <source>
        <dbReference type="ARBA" id="ARBA00022475"/>
    </source>
</evidence>
<keyword evidence="2" id="KW-1003">Cell membrane</keyword>
<feature type="transmembrane region" description="Helical" evidence="8">
    <location>
        <begin position="404"/>
        <end position="426"/>
    </location>
</feature>
<accession>A0A4Z0P2C6</accession>
<dbReference type="PANTHER" id="PTHR33908">
    <property type="entry name" value="MANNOSYLTRANSFERASE YKCB-RELATED"/>
    <property type="match status" value="1"/>
</dbReference>
<evidence type="ECO:0008006" key="11">
    <source>
        <dbReference type="Google" id="ProtNLM"/>
    </source>
</evidence>
<feature type="transmembrane region" description="Helical" evidence="8">
    <location>
        <begin position="206"/>
        <end position="227"/>
    </location>
</feature>
<evidence type="ECO:0000256" key="1">
    <source>
        <dbReference type="ARBA" id="ARBA00004651"/>
    </source>
</evidence>
<dbReference type="InterPro" id="IPR050297">
    <property type="entry name" value="LipidA_mod_glycosyltrf_83"/>
</dbReference>
<organism evidence="9 10">
    <name type="scientific">Hymenobacter fodinae</name>
    <dbReference type="NCBI Taxonomy" id="2510796"/>
    <lineage>
        <taxon>Bacteria</taxon>
        <taxon>Pseudomonadati</taxon>
        <taxon>Bacteroidota</taxon>
        <taxon>Cytophagia</taxon>
        <taxon>Cytophagales</taxon>
        <taxon>Hymenobacteraceae</taxon>
        <taxon>Hymenobacter</taxon>
    </lineage>
</organism>
<evidence type="ECO:0000313" key="10">
    <source>
        <dbReference type="Proteomes" id="UP000298337"/>
    </source>
</evidence>
<evidence type="ECO:0000313" key="9">
    <source>
        <dbReference type="EMBL" id="TGE05494.1"/>
    </source>
</evidence>
<keyword evidence="4" id="KW-0808">Transferase</keyword>
<comment type="subcellular location">
    <subcellularLocation>
        <location evidence="1">Cell membrane</location>
        <topology evidence="1">Multi-pass membrane protein</topology>
    </subcellularLocation>
</comment>
<keyword evidence="3" id="KW-0328">Glycosyltransferase</keyword>